<evidence type="ECO:0000256" key="3">
    <source>
        <dbReference type="ARBA" id="ARBA00023004"/>
    </source>
</evidence>
<evidence type="ECO:0000256" key="4">
    <source>
        <dbReference type="PROSITE-ProRule" id="PRU00433"/>
    </source>
</evidence>
<dbReference type="RefSeq" id="WP_199395550.1">
    <property type="nucleotide sequence ID" value="NZ_JAEMHK010000009.1"/>
</dbReference>
<keyword evidence="3 4" id="KW-0408">Iron</keyword>
<dbReference type="Gene3D" id="1.10.1130.10">
    <property type="entry name" value="Flavocytochrome C3, Chain A"/>
    <property type="match status" value="2"/>
</dbReference>
<dbReference type="PANTHER" id="PTHR35038">
    <property type="entry name" value="DISSIMILATORY SULFITE REDUCTASE SIRA"/>
    <property type="match status" value="1"/>
</dbReference>
<dbReference type="InterPro" id="IPR013783">
    <property type="entry name" value="Ig-like_fold"/>
</dbReference>
<evidence type="ECO:0000256" key="1">
    <source>
        <dbReference type="ARBA" id="ARBA00022723"/>
    </source>
</evidence>
<evidence type="ECO:0000313" key="6">
    <source>
        <dbReference type="EMBL" id="MBJ6801052.1"/>
    </source>
</evidence>
<proteinExistence type="predicted"/>
<dbReference type="SUPFAM" id="SSF48695">
    <property type="entry name" value="Multiheme cytochromes"/>
    <property type="match status" value="3"/>
</dbReference>
<keyword evidence="4" id="KW-0349">Heme</keyword>
<dbReference type="Proteomes" id="UP000641025">
    <property type="component" value="Unassembled WGS sequence"/>
</dbReference>
<dbReference type="EMBL" id="JAEMHK010000009">
    <property type="protein sequence ID" value="MBJ6801052.1"/>
    <property type="molecule type" value="Genomic_DNA"/>
</dbReference>
<dbReference type="Gene3D" id="3.90.10.10">
    <property type="entry name" value="Cytochrome C3"/>
    <property type="match status" value="1"/>
</dbReference>
<evidence type="ECO:0000313" key="7">
    <source>
        <dbReference type="Proteomes" id="UP000641025"/>
    </source>
</evidence>
<keyword evidence="7" id="KW-1185">Reference proteome</keyword>
<keyword evidence="2" id="KW-0732">Signal</keyword>
<organism evidence="6 7">
    <name type="scientific">Geomonas propionica</name>
    <dbReference type="NCBI Taxonomy" id="2798582"/>
    <lineage>
        <taxon>Bacteria</taxon>
        <taxon>Pseudomonadati</taxon>
        <taxon>Thermodesulfobacteriota</taxon>
        <taxon>Desulfuromonadia</taxon>
        <taxon>Geobacterales</taxon>
        <taxon>Geobacteraceae</taxon>
        <taxon>Geomonas</taxon>
    </lineage>
</organism>
<dbReference type="InterPro" id="IPR009056">
    <property type="entry name" value="Cyt_c-like_dom"/>
</dbReference>
<dbReference type="PROSITE" id="PS51007">
    <property type="entry name" value="CYTC"/>
    <property type="match status" value="1"/>
</dbReference>
<feature type="domain" description="Cytochrome c" evidence="5">
    <location>
        <begin position="823"/>
        <end position="963"/>
    </location>
</feature>
<dbReference type="Gene3D" id="2.60.40.10">
    <property type="entry name" value="Immunoglobulins"/>
    <property type="match status" value="1"/>
</dbReference>
<reference evidence="6 7" key="1">
    <citation type="submission" date="2020-12" db="EMBL/GenBank/DDBJ databases">
        <title>Geomonas sp. Red259, isolated from paddy soil.</title>
        <authorList>
            <person name="Xu Z."/>
            <person name="Zhang Z."/>
            <person name="Masuda Y."/>
            <person name="Itoh H."/>
            <person name="Senoo K."/>
        </authorList>
    </citation>
    <scope>NUCLEOTIDE SEQUENCE [LARGE SCALE GENOMIC DNA]</scope>
    <source>
        <strain evidence="6 7">Red259</strain>
    </source>
</reference>
<sequence>MRDRAPQTNAGSVIYSNFTTSAPVPVTVAAKTGYRISSLTRNGIAIPIGNYTSHYRTSFQKSGGATQSLVAGFSAQQFIVTASVSGPGSITPASAKVTYGGSATFTGVPSSTGCYLASVSGGSVTDLYGGAITYPYYGQVRITVNSITSPRSVSARYVSYSVNAGVDQLAQVNGTVLLSGSMEGSGAPSWSQLSGPAVYLNDGGTLTPSFIPTSAGTYQFRLTQTVTGVTVASATTQVDVVASIIDHMRQGCMGCHAATGVLPAPYVFPGWSSSSHKVAGVSCITCHTTAAMPTPINSYSVDQNTFAYSSGAGSFCLNGSCHQPGTTHRTVGMACSGCHGSYKSHNPATTFSVALNACFSCHGAPNSTHYQVKASLASSNCLVCHNPAGHDPAPDARVTAAHFNGYTSYTNPAYAAAYVTPATGCADCHQDGTPKGSADQALLPYRSEWAASGHGDGSAAAWKNSPSFNWKSAGTAGATATKSISVVTDCQRCHSASGYLQFAFYTSVAPVSASAERYSEPLTCNACHQSGDFAAPRALSPRTGYYNYSSAATGRLGVTTSYPDAGRSNICLGCHVGRQSGTTVQALSQATAQKSYSSSFWRNLRFVDAHYLSAGGQLYGATGYHYPGVSYDNAGVNHIAVGATGAGPCVACHLPGSSHTLSAAAGNFTLCNGCHIDGGIVSAGFLAQRSAEFASGLKALAAALAGKGFTPLSDAAGKPQYPYFSTTNWGGHGDGPGNLGAAFNYNLLVHDPGAFAHNPAYVKRLVRDSIDFLSFGSVDRGRDLSSTIDTLLSSSSDRESAAAFLTSAGSGASACQVCHRGATDPLTGGSIFADYGASKHALSAGGAACVSCHAPSATSVHPNGQPMLKATADINAKCLNCHPLHSWPSEGICTNCHNGHRLKAVLPAPHLASFTTAQYVTPNVQCLNCHHQDNGQGGTSFQVLGEHRDWEKSAKGNYRAAALTSFDFKTMGTAGASPATTVQQDCVRCHTATGYRNYVGSAFTDISPFGIPGDAPGGDRTREMIGCPACHAPTPFNSTYGRVSVGIVDELTGTRDVRSWYNYSSAATGKILRSKLFLDGNAYDLGDSNICITCHAGRLAGDVIKQTITNTETGTVSCSPVPSIVCRLGKNNPANGLVDDFWGNVDFIDPHGGVAANMIYPDNLRPGYEYIGAALTTAHTNVSTSAGKGPCVGCHMSAPAAKHAFTALSTATNGVIGAIRSKACTNCHGVNAVTITPSDLQTKKEGYNAALSFIAAQLTAQGIHYNRGQSPYFFNTGAVAEQSPATRVTNWNKSATFRGAHLMGAAFNLRLLDSGSGWVHNGVYTKRLLYDTIDYLDDGLLNDTVAQTLEDQTFISYVVPRR</sequence>
<evidence type="ECO:0000256" key="2">
    <source>
        <dbReference type="ARBA" id="ARBA00022729"/>
    </source>
</evidence>
<dbReference type="PANTHER" id="PTHR35038:SF6">
    <property type="entry name" value="SURFACE LOCALIZED DECAHEME CYTOCHROME C LIPOPROTEIN"/>
    <property type="match status" value="1"/>
</dbReference>
<dbReference type="InterPro" id="IPR051829">
    <property type="entry name" value="Multiheme_Cytochr_ET"/>
</dbReference>
<accession>A0ABS0YUC6</accession>
<gene>
    <name evidence="6" type="ORF">JFN90_13030</name>
</gene>
<name>A0ABS0YUC6_9BACT</name>
<protein>
    <recommendedName>
        <fullName evidence="5">Cytochrome c domain-containing protein</fullName>
    </recommendedName>
</protein>
<comment type="caution">
    <text evidence="6">The sequence shown here is derived from an EMBL/GenBank/DDBJ whole genome shotgun (WGS) entry which is preliminary data.</text>
</comment>
<keyword evidence="1 4" id="KW-0479">Metal-binding</keyword>
<evidence type="ECO:0000259" key="5">
    <source>
        <dbReference type="PROSITE" id="PS51007"/>
    </source>
</evidence>
<dbReference type="InterPro" id="IPR036280">
    <property type="entry name" value="Multihaem_cyt_sf"/>
</dbReference>